<evidence type="ECO:0000313" key="6">
    <source>
        <dbReference type="Proteomes" id="UP001222932"/>
    </source>
</evidence>
<accession>A0AAD3TZX3</accession>
<evidence type="ECO:0000259" key="4">
    <source>
        <dbReference type="PROSITE" id="PS51278"/>
    </source>
</evidence>
<dbReference type="Pfam" id="PF00733">
    <property type="entry name" value="Asn_synthase"/>
    <property type="match status" value="2"/>
</dbReference>
<reference evidence="5" key="2">
    <citation type="submission" date="2023-06" db="EMBL/GenBank/DDBJ databases">
        <authorList>
            <person name="Kobayashi Y."/>
            <person name="Kayamori A."/>
            <person name="Aoki K."/>
            <person name="Shiwa Y."/>
            <person name="Fujita N."/>
            <person name="Sugita T."/>
            <person name="Iwasaki W."/>
            <person name="Tanaka N."/>
            <person name="Takashima M."/>
        </authorList>
    </citation>
    <scope>NUCLEOTIDE SEQUENCE</scope>
    <source>
        <strain evidence="5">HIS016</strain>
    </source>
</reference>
<keyword evidence="3" id="KW-0315">Glutamine amidotransferase</keyword>
<sequence>MCGITLTIGPQADVSLARSLHAANAARGPDMQGVYARRAGADLLLLGASVLGLRGAITAQPRVGAGVLAWNGQVFSGLDVGVHENDTACLFAALEASSDPLSVLAAIEGPWAFVYIRADKVTFGVDPLSRRSLLLHTPDETCRSLILSSTRSPLARERGMRMRALQGGEVGVLDLSCLGGDGVIDWGRALALYRLPVTVADVNRVLPASHPEQLSVVEAEVDTFLSQLTAAVRRRVENIPAPPTGGARVAVLFSGGVDCSLLVCLIHAVLPPDEPVDLVNVAFAQPKPRGKGSQASIGYDVPDRLSGRDAVVELRAAFPDRELRFVEVDVDVETSRSARLAVVDAMYPSDTEMDLSLAYPLYFASAGHGRVDGEAYTVSAKVYFSGLGADEQLAGYTRHRKAFDRGGWNGLVDEIQLDLDRLPQRNLARDDRVLSAHARDARYPYLDLEFVKYVSALPVWAKCNLALPPGEGDKALIRLAAARCGISQTARRVKRAMQFGTKSAKLYQGAPRGYKAGEQRIAT</sequence>
<name>A0AAD3TZX3_9TREE</name>
<evidence type="ECO:0000313" key="5">
    <source>
        <dbReference type="EMBL" id="GMK59940.1"/>
    </source>
</evidence>
<dbReference type="CDD" id="cd01991">
    <property type="entry name" value="Asn_synthase_B_C"/>
    <property type="match status" value="1"/>
</dbReference>
<keyword evidence="6" id="KW-1185">Reference proteome</keyword>
<evidence type="ECO:0000256" key="2">
    <source>
        <dbReference type="ARBA" id="ARBA00022888"/>
    </source>
</evidence>
<organism evidence="5 6">
    <name type="scientific">Cutaneotrichosporon spelunceum</name>
    <dbReference type="NCBI Taxonomy" id="1672016"/>
    <lineage>
        <taxon>Eukaryota</taxon>
        <taxon>Fungi</taxon>
        <taxon>Dikarya</taxon>
        <taxon>Basidiomycota</taxon>
        <taxon>Agaricomycotina</taxon>
        <taxon>Tremellomycetes</taxon>
        <taxon>Trichosporonales</taxon>
        <taxon>Trichosporonaceae</taxon>
        <taxon>Cutaneotrichosporon</taxon>
    </lineage>
</organism>
<dbReference type="EMBL" id="BTCM01000009">
    <property type="protein sequence ID" value="GMK59940.1"/>
    <property type="molecule type" value="Genomic_DNA"/>
</dbReference>
<dbReference type="InterPro" id="IPR029055">
    <property type="entry name" value="Ntn_hydrolases_N"/>
</dbReference>
<keyword evidence="2" id="KW-0061">Asparagine biosynthesis</keyword>
<dbReference type="AlphaFoldDB" id="A0AAD3TZX3"/>
<dbReference type="PANTHER" id="PTHR45937:SF1">
    <property type="entry name" value="ASPARAGINE SYNTHETASE DOMAIN-CONTAINING PROTEIN 1"/>
    <property type="match status" value="1"/>
</dbReference>
<gene>
    <name evidence="5" type="ORF">CspeluHIS016_0901570</name>
</gene>
<dbReference type="Gene3D" id="3.40.50.620">
    <property type="entry name" value="HUPs"/>
    <property type="match status" value="1"/>
</dbReference>
<evidence type="ECO:0000256" key="1">
    <source>
        <dbReference type="ARBA" id="ARBA00022605"/>
    </source>
</evidence>
<dbReference type="InterPro" id="IPR014729">
    <property type="entry name" value="Rossmann-like_a/b/a_fold"/>
</dbReference>
<dbReference type="Gene3D" id="3.60.20.10">
    <property type="entry name" value="Glutamine Phosphoribosylpyrophosphate, subunit 1, domain 1"/>
    <property type="match status" value="1"/>
</dbReference>
<dbReference type="Proteomes" id="UP001222932">
    <property type="component" value="Unassembled WGS sequence"/>
</dbReference>
<reference evidence="5" key="1">
    <citation type="journal article" date="2023" name="BMC Genomics">
        <title>Chromosome-level genome assemblies of Cutaneotrichosporon spp. (Trichosporonales, Basidiomycota) reveal imbalanced evolution between nucleotide sequences and chromosome synteny.</title>
        <authorList>
            <person name="Kobayashi Y."/>
            <person name="Kayamori A."/>
            <person name="Aoki K."/>
            <person name="Shiwa Y."/>
            <person name="Matsutani M."/>
            <person name="Fujita N."/>
            <person name="Sugita T."/>
            <person name="Iwasaki W."/>
            <person name="Tanaka N."/>
            <person name="Takashima M."/>
        </authorList>
    </citation>
    <scope>NUCLEOTIDE SEQUENCE</scope>
    <source>
        <strain evidence="5">HIS016</strain>
    </source>
</reference>
<dbReference type="SUPFAM" id="SSF52402">
    <property type="entry name" value="Adenine nucleotide alpha hydrolases-like"/>
    <property type="match status" value="1"/>
</dbReference>
<dbReference type="GO" id="GO:0004066">
    <property type="term" value="F:asparagine synthase (glutamine-hydrolyzing) activity"/>
    <property type="evidence" value="ECO:0007669"/>
    <property type="project" value="InterPro"/>
</dbReference>
<dbReference type="PROSITE" id="PS51278">
    <property type="entry name" value="GATASE_TYPE_2"/>
    <property type="match status" value="1"/>
</dbReference>
<dbReference type="InterPro" id="IPR051857">
    <property type="entry name" value="Asn_synthetase_domain"/>
</dbReference>
<dbReference type="SUPFAM" id="SSF56235">
    <property type="entry name" value="N-terminal nucleophile aminohydrolases (Ntn hydrolases)"/>
    <property type="match status" value="1"/>
</dbReference>
<protein>
    <recommendedName>
        <fullName evidence="4">Glutamine amidotransferase type-2 domain-containing protein</fullName>
    </recommendedName>
</protein>
<feature type="domain" description="Glutamine amidotransferase type-2" evidence="4">
    <location>
        <begin position="2"/>
        <end position="176"/>
    </location>
</feature>
<evidence type="ECO:0000256" key="3">
    <source>
        <dbReference type="ARBA" id="ARBA00022962"/>
    </source>
</evidence>
<dbReference type="InterPro" id="IPR017932">
    <property type="entry name" value="GATase_2_dom"/>
</dbReference>
<dbReference type="InterPro" id="IPR001962">
    <property type="entry name" value="Asn_synthase"/>
</dbReference>
<dbReference type="GO" id="GO:0006529">
    <property type="term" value="P:asparagine biosynthetic process"/>
    <property type="evidence" value="ECO:0007669"/>
    <property type="project" value="UniProtKB-KW"/>
</dbReference>
<dbReference type="PANTHER" id="PTHR45937">
    <property type="entry name" value="ASPARAGINE SYNTHETASE DOMAIN-CONTAINING PROTEIN 1"/>
    <property type="match status" value="1"/>
</dbReference>
<keyword evidence="1" id="KW-0028">Amino-acid biosynthesis</keyword>
<proteinExistence type="predicted"/>
<comment type="caution">
    <text evidence="5">The sequence shown here is derived from an EMBL/GenBank/DDBJ whole genome shotgun (WGS) entry which is preliminary data.</text>
</comment>